<dbReference type="NCBIfam" id="TIGR03725">
    <property type="entry name" value="T6A_YeaZ"/>
    <property type="match status" value="1"/>
</dbReference>
<feature type="domain" description="Gcp-like" evidence="7">
    <location>
        <begin position="30"/>
        <end position="144"/>
    </location>
</feature>
<dbReference type="Pfam" id="PF00814">
    <property type="entry name" value="TsaD"/>
    <property type="match status" value="1"/>
</dbReference>
<dbReference type="RefSeq" id="WP_212785191.1">
    <property type="nucleotide sequence ID" value="NZ_AP019536.1"/>
</dbReference>
<dbReference type="EMBL" id="AP019536">
    <property type="protein sequence ID" value="BBI99929.1"/>
    <property type="molecule type" value="Genomic_DNA"/>
</dbReference>
<keyword evidence="9" id="KW-1185">Reference proteome</keyword>
<keyword evidence="5" id="KW-0819">tRNA processing</keyword>
<dbReference type="InterPro" id="IPR000905">
    <property type="entry name" value="Gcp-like_dom"/>
</dbReference>
<protein>
    <recommendedName>
        <fullName evidence="3">tRNA threonylcarbamoyladenosine biosynthesis protein TsaB</fullName>
    </recommendedName>
    <alternativeName>
        <fullName evidence="6">t(6)A37 threonylcarbamoyladenosine biosynthesis protein TsaB</fullName>
    </alternativeName>
</protein>
<evidence type="ECO:0000259" key="7">
    <source>
        <dbReference type="Pfam" id="PF00814"/>
    </source>
</evidence>
<dbReference type="InterPro" id="IPR022496">
    <property type="entry name" value="T6A_TsaB"/>
</dbReference>
<proteinExistence type="inferred from homology"/>
<dbReference type="CDD" id="cd24032">
    <property type="entry name" value="ASKHA_NBD_TsaB"/>
    <property type="match status" value="1"/>
</dbReference>
<reference evidence="8 9" key="1">
    <citation type="submission" date="2019-03" db="EMBL/GenBank/DDBJ databases">
        <title>Complete genome sequence of Ferrigenium kumadai strain An22, a microaerophilic iron-oxidizing bacterium isolated from a paddy field soil.</title>
        <authorList>
            <person name="Watanabe T."/>
            <person name="Asakawa S."/>
        </authorList>
    </citation>
    <scope>NUCLEOTIDE SEQUENCE [LARGE SCALE GENOMIC DNA]</scope>
    <source>
        <strain evidence="8 9">An22</strain>
    </source>
</reference>
<evidence type="ECO:0000256" key="6">
    <source>
        <dbReference type="ARBA" id="ARBA00032446"/>
    </source>
</evidence>
<evidence type="ECO:0000256" key="5">
    <source>
        <dbReference type="ARBA" id="ARBA00022694"/>
    </source>
</evidence>
<dbReference type="SUPFAM" id="SSF53067">
    <property type="entry name" value="Actin-like ATPase domain"/>
    <property type="match status" value="2"/>
</dbReference>
<accession>A0AAN1T1P5</accession>
<name>A0AAN1T1P5_9PROT</name>
<evidence type="ECO:0000313" key="9">
    <source>
        <dbReference type="Proteomes" id="UP001319121"/>
    </source>
</evidence>
<comment type="subcellular location">
    <subcellularLocation>
        <location evidence="1">Cytoplasm</location>
    </subcellularLocation>
</comment>
<dbReference type="GO" id="GO:0002949">
    <property type="term" value="P:tRNA threonylcarbamoyladenosine modification"/>
    <property type="evidence" value="ECO:0007669"/>
    <property type="project" value="InterPro"/>
</dbReference>
<dbReference type="AlphaFoldDB" id="A0AAN1T1P5"/>
<keyword evidence="4" id="KW-0963">Cytoplasm</keyword>
<evidence type="ECO:0000256" key="4">
    <source>
        <dbReference type="ARBA" id="ARBA00022490"/>
    </source>
</evidence>
<evidence type="ECO:0000256" key="1">
    <source>
        <dbReference type="ARBA" id="ARBA00004496"/>
    </source>
</evidence>
<organism evidence="8 9">
    <name type="scientific">Ferrigenium kumadai</name>
    <dbReference type="NCBI Taxonomy" id="1682490"/>
    <lineage>
        <taxon>Bacteria</taxon>
        <taxon>Pseudomonadati</taxon>
        <taxon>Pseudomonadota</taxon>
        <taxon>Betaproteobacteria</taxon>
        <taxon>Nitrosomonadales</taxon>
        <taxon>Gallionellaceae</taxon>
        <taxon>Ferrigenium</taxon>
    </lineage>
</organism>
<evidence type="ECO:0000313" key="8">
    <source>
        <dbReference type="EMBL" id="BBI99929.1"/>
    </source>
</evidence>
<dbReference type="GO" id="GO:0005829">
    <property type="term" value="C:cytosol"/>
    <property type="evidence" value="ECO:0007669"/>
    <property type="project" value="TreeGrafter"/>
</dbReference>
<gene>
    <name evidence="8" type="ORF">FGKAn22_16220</name>
</gene>
<dbReference type="Gene3D" id="3.30.420.40">
    <property type="match status" value="2"/>
</dbReference>
<dbReference type="InterPro" id="IPR043129">
    <property type="entry name" value="ATPase_NBD"/>
</dbReference>
<dbReference type="KEGG" id="fku:FGKAn22_16220"/>
<dbReference type="Proteomes" id="UP001319121">
    <property type="component" value="Chromosome"/>
</dbReference>
<dbReference type="PANTHER" id="PTHR11735:SF11">
    <property type="entry name" value="TRNA THREONYLCARBAMOYLADENOSINE BIOSYNTHESIS PROTEIN TSAB"/>
    <property type="match status" value="1"/>
</dbReference>
<comment type="similarity">
    <text evidence="2">Belongs to the KAE1 / TsaD family. TsaB subfamily.</text>
</comment>
<dbReference type="FunFam" id="3.30.420.40:FF:000097">
    <property type="entry name" value="tRNA threonylcarbamoyladenosine biosynthesis protein TsaB"/>
    <property type="match status" value="1"/>
</dbReference>
<evidence type="ECO:0000256" key="2">
    <source>
        <dbReference type="ARBA" id="ARBA00010493"/>
    </source>
</evidence>
<sequence>MRVLALETSTEYCSVALWQDGAVMDRCEAVGQKHSEVLMSMLDALLKDAGLGIRDMDGIAFGMGPGSFTGVRIACGVTQGLALGANLPVVGVCTLEALAEASGHGKVVAVLDARMGEIYHAAYEKQGGEWIAASEPCLCKPGDAPVVTGERWFATGSGFSVNSEALQARYAGQLHGVDGTVVPQASAIASLGARRLARGEGVDAAQALPLYLRDKVALKTSEREAR</sequence>
<evidence type="ECO:0000256" key="3">
    <source>
        <dbReference type="ARBA" id="ARBA00019012"/>
    </source>
</evidence>
<dbReference type="PANTHER" id="PTHR11735">
    <property type="entry name" value="TRNA N6-ADENOSINE THREONYLCARBAMOYLTRANSFERASE"/>
    <property type="match status" value="1"/>
</dbReference>